<dbReference type="AlphaFoldDB" id="A0A4Y2L711"/>
<dbReference type="OrthoDB" id="6423119at2759"/>
<feature type="transmembrane region" description="Helical" evidence="1">
    <location>
        <begin position="64"/>
        <end position="89"/>
    </location>
</feature>
<evidence type="ECO:0000313" key="2">
    <source>
        <dbReference type="EMBL" id="GBN09597.1"/>
    </source>
</evidence>
<evidence type="ECO:0000313" key="3">
    <source>
        <dbReference type="Proteomes" id="UP000499080"/>
    </source>
</evidence>
<accession>A0A4Y2L711</accession>
<name>A0A4Y2L711_ARAVE</name>
<gene>
    <name evidence="2" type="ORF">AVEN_178733_1</name>
</gene>
<dbReference type="Pfam" id="PF06151">
    <property type="entry name" value="Trehalose_recp"/>
    <property type="match status" value="1"/>
</dbReference>
<dbReference type="InterPro" id="IPR009318">
    <property type="entry name" value="Gustatory_rcpt"/>
</dbReference>
<sequence length="169" mass="18817">MKKFPASTVYDKQIEILKRRLRVVKILEETQGIFSTATFVICTANFTSCLTDLSQIILYASQNIGVTIISVLFGSTSAVASLACIFLCAGQVPIEMKRISTITRRLFEQKAIWGIAEENAVVERLMLNEEECTLSGCELIFFKKSTVLTLIGTILTYGLLIFSMDLKVD</sequence>
<organism evidence="2 3">
    <name type="scientific">Araneus ventricosus</name>
    <name type="common">Orbweaver spider</name>
    <name type="synonym">Epeira ventricosa</name>
    <dbReference type="NCBI Taxonomy" id="182803"/>
    <lineage>
        <taxon>Eukaryota</taxon>
        <taxon>Metazoa</taxon>
        <taxon>Ecdysozoa</taxon>
        <taxon>Arthropoda</taxon>
        <taxon>Chelicerata</taxon>
        <taxon>Arachnida</taxon>
        <taxon>Araneae</taxon>
        <taxon>Araneomorphae</taxon>
        <taxon>Entelegynae</taxon>
        <taxon>Araneoidea</taxon>
        <taxon>Araneidae</taxon>
        <taxon>Araneus</taxon>
    </lineage>
</organism>
<dbReference type="EMBL" id="BGPR01117316">
    <property type="protein sequence ID" value="GBN09597.1"/>
    <property type="molecule type" value="Genomic_DNA"/>
</dbReference>
<reference evidence="2 3" key="1">
    <citation type="journal article" date="2019" name="Sci. Rep.">
        <title>Orb-weaving spider Araneus ventricosus genome elucidates the spidroin gene catalogue.</title>
        <authorList>
            <person name="Kono N."/>
            <person name="Nakamura H."/>
            <person name="Ohtoshi R."/>
            <person name="Moran D.A.P."/>
            <person name="Shinohara A."/>
            <person name="Yoshida Y."/>
            <person name="Fujiwara M."/>
            <person name="Mori M."/>
            <person name="Tomita M."/>
            <person name="Arakawa K."/>
        </authorList>
    </citation>
    <scope>NUCLEOTIDE SEQUENCE [LARGE SCALE GENOMIC DNA]</scope>
</reference>
<keyword evidence="1" id="KW-0812">Transmembrane</keyword>
<dbReference type="GO" id="GO:0008527">
    <property type="term" value="F:taste receptor activity"/>
    <property type="evidence" value="ECO:0007669"/>
    <property type="project" value="InterPro"/>
</dbReference>
<protein>
    <submittedName>
        <fullName evidence="2">Uncharacterized protein</fullName>
    </submittedName>
</protein>
<feature type="transmembrane region" description="Helical" evidence="1">
    <location>
        <begin position="147"/>
        <end position="164"/>
    </location>
</feature>
<keyword evidence="1" id="KW-0472">Membrane</keyword>
<keyword evidence="3" id="KW-1185">Reference proteome</keyword>
<comment type="caution">
    <text evidence="2">The sequence shown here is derived from an EMBL/GenBank/DDBJ whole genome shotgun (WGS) entry which is preliminary data.</text>
</comment>
<evidence type="ECO:0000256" key="1">
    <source>
        <dbReference type="SAM" id="Phobius"/>
    </source>
</evidence>
<dbReference type="Proteomes" id="UP000499080">
    <property type="component" value="Unassembled WGS sequence"/>
</dbReference>
<proteinExistence type="predicted"/>
<dbReference type="GO" id="GO:0016020">
    <property type="term" value="C:membrane"/>
    <property type="evidence" value="ECO:0007669"/>
    <property type="project" value="InterPro"/>
</dbReference>
<keyword evidence="1" id="KW-1133">Transmembrane helix</keyword>